<protein>
    <submittedName>
        <fullName evidence="1">Uncharacterized protein</fullName>
    </submittedName>
</protein>
<evidence type="ECO:0000313" key="1">
    <source>
        <dbReference type="EMBL" id="KAG0016988.1"/>
    </source>
</evidence>
<comment type="caution">
    <text evidence="1">The sequence shown here is derived from an EMBL/GenBank/DDBJ whole genome shotgun (WGS) entry which is preliminary data.</text>
</comment>
<accession>A0A9P6MYF5</accession>
<dbReference type="Proteomes" id="UP000703661">
    <property type="component" value="Unassembled WGS sequence"/>
</dbReference>
<organism evidence="1 2">
    <name type="scientific">Entomortierella chlamydospora</name>
    <dbReference type="NCBI Taxonomy" id="101097"/>
    <lineage>
        <taxon>Eukaryota</taxon>
        <taxon>Fungi</taxon>
        <taxon>Fungi incertae sedis</taxon>
        <taxon>Mucoromycota</taxon>
        <taxon>Mortierellomycotina</taxon>
        <taxon>Mortierellomycetes</taxon>
        <taxon>Mortierellales</taxon>
        <taxon>Mortierellaceae</taxon>
        <taxon>Entomortierella</taxon>
    </lineage>
</organism>
<reference evidence="1" key="1">
    <citation type="journal article" date="2020" name="Fungal Divers.">
        <title>Resolving the Mortierellaceae phylogeny through synthesis of multi-gene phylogenetics and phylogenomics.</title>
        <authorList>
            <person name="Vandepol N."/>
            <person name="Liber J."/>
            <person name="Desiro A."/>
            <person name="Na H."/>
            <person name="Kennedy M."/>
            <person name="Barry K."/>
            <person name="Grigoriev I.V."/>
            <person name="Miller A.N."/>
            <person name="O'Donnell K."/>
            <person name="Stajich J.E."/>
            <person name="Bonito G."/>
        </authorList>
    </citation>
    <scope>NUCLEOTIDE SEQUENCE</scope>
    <source>
        <strain evidence="1">NRRL 2769</strain>
    </source>
</reference>
<proteinExistence type="predicted"/>
<dbReference type="AlphaFoldDB" id="A0A9P6MYF5"/>
<gene>
    <name evidence="1" type="ORF">BGZ80_008708</name>
</gene>
<name>A0A9P6MYF5_9FUNG</name>
<sequence>MTPFKNDPTIIISKITESAKTSEVPEFDALRSLIRVFGHHVHYNEFKEEDWFIHKMIIDSVWVGDYEGGRLSVKDYRSHVLDGTFDFVAAINTKVGMCLDSLQKLFL</sequence>
<dbReference type="EMBL" id="JAAAID010000482">
    <property type="protein sequence ID" value="KAG0016988.1"/>
    <property type="molecule type" value="Genomic_DNA"/>
</dbReference>
<keyword evidence="2" id="KW-1185">Reference proteome</keyword>
<evidence type="ECO:0000313" key="2">
    <source>
        <dbReference type="Proteomes" id="UP000703661"/>
    </source>
</evidence>